<evidence type="ECO:0000313" key="3">
    <source>
        <dbReference type="EMBL" id="SHG30149.1"/>
    </source>
</evidence>
<dbReference type="AlphaFoldDB" id="A0A1M5IQ42"/>
<evidence type="ECO:0000313" key="4">
    <source>
        <dbReference type="Proteomes" id="UP000184384"/>
    </source>
</evidence>
<dbReference type="Pfam" id="PF18406">
    <property type="entry name" value="DUF1281_C"/>
    <property type="match status" value="1"/>
</dbReference>
<dbReference type="EMBL" id="FQWO01000001">
    <property type="protein sequence ID" value="SHG30149.1"/>
    <property type="molecule type" value="Genomic_DNA"/>
</dbReference>
<name>A0A1M5IQ42_9FLAO</name>
<organism evidence="3 4">
    <name type="scientific">Flavobacterium granuli</name>
    <dbReference type="NCBI Taxonomy" id="280093"/>
    <lineage>
        <taxon>Bacteria</taxon>
        <taxon>Pseudomonadati</taxon>
        <taxon>Bacteroidota</taxon>
        <taxon>Flavobacteriia</taxon>
        <taxon>Flavobacteriales</taxon>
        <taxon>Flavobacteriaceae</taxon>
        <taxon>Flavobacterium</taxon>
    </lineage>
</organism>
<dbReference type="Proteomes" id="UP000237771">
    <property type="component" value="Unassembled WGS sequence"/>
</dbReference>
<reference evidence="3" key="1">
    <citation type="submission" date="2016-11" db="EMBL/GenBank/DDBJ databases">
        <authorList>
            <person name="Jaros S."/>
            <person name="Januszkiewicz K."/>
            <person name="Wedrychowicz H."/>
        </authorList>
    </citation>
    <scope>NUCLEOTIDE SEQUENCE [LARGE SCALE GENOMIC DNA]</scope>
    <source>
        <strain evidence="3">DSM 19729</strain>
    </source>
</reference>
<dbReference type="OrthoDB" id="1248468at2"/>
<protein>
    <recommendedName>
        <fullName evidence="1">YubB ferredoxin-like domain-containing protein</fullName>
    </recommendedName>
</protein>
<gene>
    <name evidence="2" type="ORF">BC624_101342</name>
    <name evidence="3" type="ORF">SAMN05443373_101342</name>
</gene>
<evidence type="ECO:0000313" key="5">
    <source>
        <dbReference type="Proteomes" id="UP000237771"/>
    </source>
</evidence>
<reference evidence="4" key="2">
    <citation type="submission" date="2016-11" db="EMBL/GenBank/DDBJ databases">
        <authorList>
            <person name="Varghese N."/>
            <person name="Submissions S."/>
        </authorList>
    </citation>
    <scope>NUCLEOTIDE SEQUENCE [LARGE SCALE GENOMIC DNA]</scope>
    <source>
        <strain evidence="4">DSM 19729</strain>
    </source>
</reference>
<feature type="domain" description="YubB ferredoxin-like" evidence="1">
    <location>
        <begin position="52"/>
        <end position="136"/>
    </location>
</feature>
<dbReference type="RefSeq" id="WP_072938859.1">
    <property type="nucleotide sequence ID" value="NZ_FQWO01000001.1"/>
</dbReference>
<evidence type="ECO:0000313" key="2">
    <source>
        <dbReference type="EMBL" id="PRZ28057.1"/>
    </source>
</evidence>
<dbReference type="STRING" id="280093.SAMN05443373_101342"/>
<keyword evidence="5" id="KW-1185">Reference proteome</keyword>
<dbReference type="InterPro" id="IPR041329">
    <property type="entry name" value="YubB_C"/>
</dbReference>
<sequence length="158" mass="18647">MANWCSNTVVFEGKPEAITAIQELFQAMKNKEEDEEEGQLPDFITNKNGGYFFNSYWNEGDEGIFQYETRWSPNTQVLQNIADLYKVDFVQDYEEMGNLVYGRATYTDSIVEDIYLENDDFEAYQFDEETDTYHFEGEEYESDYEILETLLERKIATL</sequence>
<dbReference type="Proteomes" id="UP000184384">
    <property type="component" value="Unassembled WGS sequence"/>
</dbReference>
<evidence type="ECO:0000259" key="1">
    <source>
        <dbReference type="Pfam" id="PF18406"/>
    </source>
</evidence>
<reference evidence="2 5" key="3">
    <citation type="submission" date="2018-03" db="EMBL/GenBank/DDBJ databases">
        <title>Genomic Encyclopedia of Archaeal and Bacterial Type Strains, Phase II (KMG-II): from individual species to whole genera.</title>
        <authorList>
            <person name="Goeker M."/>
        </authorList>
    </citation>
    <scope>NUCLEOTIDE SEQUENCE [LARGE SCALE GENOMIC DNA]</scope>
    <source>
        <strain evidence="2 5">DSM 17797</strain>
    </source>
</reference>
<proteinExistence type="predicted"/>
<dbReference type="EMBL" id="PVUB01000001">
    <property type="protein sequence ID" value="PRZ28057.1"/>
    <property type="molecule type" value="Genomic_DNA"/>
</dbReference>
<accession>A0A1M5IQ42</accession>